<evidence type="ECO:0000313" key="2">
    <source>
        <dbReference type="Proteomes" id="UP001526337"/>
    </source>
</evidence>
<evidence type="ECO:0000313" key="1">
    <source>
        <dbReference type="EMBL" id="MCW4590424.1"/>
    </source>
</evidence>
<reference evidence="1 2" key="1">
    <citation type="submission" date="2022-07" db="EMBL/GenBank/DDBJ databases">
        <title>Genome stability of Gluconacetobacter entanii AV429.</title>
        <authorList>
            <person name="Trcek J."/>
            <person name="Cepec E."/>
        </authorList>
    </citation>
    <scope>NUCLEOTIDE SEQUENCE [LARGE SCALE GENOMIC DNA]</scope>
    <source>
        <strain evidence="1 2">AV429_2022</strain>
    </source>
</reference>
<comment type="caution">
    <text evidence="1">The sequence shown here is derived from an EMBL/GenBank/DDBJ whole genome shotgun (WGS) entry which is preliminary data.</text>
</comment>
<dbReference type="RefSeq" id="WP_171790020.1">
    <property type="nucleotide sequence ID" value="NZ_JABJWD010000020.1"/>
</dbReference>
<name>A0ABT3K4V1_9PROT</name>
<protein>
    <submittedName>
        <fullName evidence="1">Uncharacterized protein</fullName>
    </submittedName>
</protein>
<dbReference type="Proteomes" id="UP001526337">
    <property type="component" value="Unassembled WGS sequence"/>
</dbReference>
<gene>
    <name evidence="1" type="ORF">NO263_07515</name>
</gene>
<proteinExistence type="predicted"/>
<dbReference type="EMBL" id="JANGSQ010000099">
    <property type="protein sequence ID" value="MCW4590424.1"/>
    <property type="molecule type" value="Genomic_DNA"/>
</dbReference>
<keyword evidence="2" id="KW-1185">Reference proteome</keyword>
<accession>A0ABT3K4V1</accession>
<organism evidence="1 2">
    <name type="scientific">Gluconacetobacter entanii</name>
    <dbReference type="NCBI Taxonomy" id="108528"/>
    <lineage>
        <taxon>Bacteria</taxon>
        <taxon>Pseudomonadati</taxon>
        <taxon>Pseudomonadota</taxon>
        <taxon>Alphaproteobacteria</taxon>
        <taxon>Acetobacterales</taxon>
        <taxon>Acetobacteraceae</taxon>
        <taxon>Gluconacetobacter</taxon>
    </lineage>
</organism>
<sequence length="164" mass="17373">MARKSIEYTVTSDGEDNGKVFVITRMSAFEADKWGRHVLQAAIRSGAAIPDTMVANGIAGLAGAGISIFGAIDPDTTDRLLSRLMECVQIRRDPAHPEVVQKLLPVDIEEIETVATLQKEAFMLHVGFFRGAARLFSPLVGQMAPGLAAGQQSAPTSPGPSPAS</sequence>